<evidence type="ECO:0000313" key="2">
    <source>
        <dbReference type="Proteomes" id="UP001205740"/>
    </source>
</evidence>
<organism evidence="1 2">
    <name type="scientific">Williamsia serinedens</name>
    <dbReference type="NCBI Taxonomy" id="391736"/>
    <lineage>
        <taxon>Bacteria</taxon>
        <taxon>Bacillati</taxon>
        <taxon>Actinomycetota</taxon>
        <taxon>Actinomycetes</taxon>
        <taxon>Mycobacteriales</taxon>
        <taxon>Nocardiaceae</taxon>
        <taxon>Williamsia</taxon>
    </lineage>
</organism>
<gene>
    <name evidence="1" type="ORF">LX12_003974</name>
</gene>
<reference evidence="1 2" key="1">
    <citation type="submission" date="2022-06" db="EMBL/GenBank/DDBJ databases">
        <title>Genomic Encyclopedia of Archaeal and Bacterial Type Strains, Phase II (KMG-II): from individual species to whole genera.</title>
        <authorList>
            <person name="Goeker M."/>
        </authorList>
    </citation>
    <scope>NUCLEOTIDE SEQUENCE [LARGE SCALE GENOMIC DNA]</scope>
    <source>
        <strain evidence="1 2">DSM 45037</strain>
    </source>
</reference>
<evidence type="ECO:0000313" key="1">
    <source>
        <dbReference type="EMBL" id="MCP2162766.1"/>
    </source>
</evidence>
<accession>A0ABT1H6K9</accession>
<dbReference type="EMBL" id="JAMTCG010000007">
    <property type="protein sequence ID" value="MCP2162766.1"/>
    <property type="molecule type" value="Genomic_DNA"/>
</dbReference>
<dbReference type="Gene3D" id="3.40.960.10">
    <property type="entry name" value="VSR Endonuclease"/>
    <property type="match status" value="1"/>
</dbReference>
<protein>
    <submittedName>
        <fullName evidence="1">Transcriptional regulator, AbiEi antitoxin, Type IV TA system</fullName>
    </submittedName>
</protein>
<keyword evidence="2" id="KW-1185">Reference proteome</keyword>
<name>A0ABT1H6K9_9NOCA</name>
<sequence>MVRLHRGVFADPRVTLTATDRIRAAHLGAGPGSVIAGRSAQFLHGVAYPDVDGDVEIIRDLRGQGRRRSGIHVIRTDQLGPDDIVEIDGMPVTSLVRTAFDLGRRRPDWLALGHLDDMARTTALDAHALWAYTRDHAHTSGIRQLRELVGLVDAGAESPGESWTRLIMHRHELPRPETQIEVFDEFGVLIGRFDLGYRRYKVGIDYDGVEHHSSDEQRAHDAHRDSGVRRRGWIPLRTGAAAIVENQFAELAKIERALVSRGWRR</sequence>
<proteinExistence type="predicted"/>
<dbReference type="Proteomes" id="UP001205740">
    <property type="component" value="Unassembled WGS sequence"/>
</dbReference>
<comment type="caution">
    <text evidence="1">The sequence shown here is derived from an EMBL/GenBank/DDBJ whole genome shotgun (WGS) entry which is preliminary data.</text>
</comment>